<feature type="non-terminal residue" evidence="1">
    <location>
        <position position="1"/>
    </location>
</feature>
<accession>A0AAN7H3Y1</accession>
<dbReference type="AlphaFoldDB" id="A0AAN7H3Y1"/>
<reference evidence="1" key="1">
    <citation type="journal article" date="2023" name="Mol. Phylogenet. Evol.">
        <title>Genome-scale phylogeny and comparative genomics of the fungal order Sordariales.</title>
        <authorList>
            <person name="Hensen N."/>
            <person name="Bonometti L."/>
            <person name="Westerberg I."/>
            <person name="Brannstrom I.O."/>
            <person name="Guillou S."/>
            <person name="Cros-Aarteil S."/>
            <person name="Calhoun S."/>
            <person name="Haridas S."/>
            <person name="Kuo A."/>
            <person name="Mondo S."/>
            <person name="Pangilinan J."/>
            <person name="Riley R."/>
            <person name="LaButti K."/>
            <person name="Andreopoulos B."/>
            <person name="Lipzen A."/>
            <person name="Chen C."/>
            <person name="Yan M."/>
            <person name="Daum C."/>
            <person name="Ng V."/>
            <person name="Clum A."/>
            <person name="Steindorff A."/>
            <person name="Ohm R.A."/>
            <person name="Martin F."/>
            <person name="Silar P."/>
            <person name="Natvig D.O."/>
            <person name="Lalanne C."/>
            <person name="Gautier V."/>
            <person name="Ament-Velasquez S.L."/>
            <person name="Kruys A."/>
            <person name="Hutchinson M.I."/>
            <person name="Powell A.J."/>
            <person name="Barry K."/>
            <person name="Miller A.N."/>
            <person name="Grigoriev I.V."/>
            <person name="Debuchy R."/>
            <person name="Gladieux P."/>
            <person name="Hiltunen Thoren M."/>
            <person name="Johannesson H."/>
        </authorList>
    </citation>
    <scope>NUCLEOTIDE SEQUENCE</scope>
    <source>
        <strain evidence="1">CBS 990.96</strain>
    </source>
</reference>
<evidence type="ECO:0000313" key="2">
    <source>
        <dbReference type="Proteomes" id="UP001301958"/>
    </source>
</evidence>
<name>A0AAN7H3Y1_9PEZI</name>
<protein>
    <submittedName>
        <fullName evidence="1">Uncharacterized protein</fullName>
    </submittedName>
</protein>
<organism evidence="1 2">
    <name type="scientific">Podospora fimiseda</name>
    <dbReference type="NCBI Taxonomy" id="252190"/>
    <lineage>
        <taxon>Eukaryota</taxon>
        <taxon>Fungi</taxon>
        <taxon>Dikarya</taxon>
        <taxon>Ascomycota</taxon>
        <taxon>Pezizomycotina</taxon>
        <taxon>Sordariomycetes</taxon>
        <taxon>Sordariomycetidae</taxon>
        <taxon>Sordariales</taxon>
        <taxon>Podosporaceae</taxon>
        <taxon>Podospora</taxon>
    </lineage>
</organism>
<feature type="non-terminal residue" evidence="1">
    <location>
        <position position="197"/>
    </location>
</feature>
<gene>
    <name evidence="1" type="ORF">QBC38DRAFT_345929</name>
</gene>
<sequence length="197" mass="22399">LLLLSQTTSSQNLIDPILQPYCDSSSCWHWSFPPPELCPLVINPSCPNNTDASENIAAYQNKTENKAAKCGINQYQQDCYCNLKTGLSCVWSCSWEIWWKTEDWLQQTCPPNSPATNPLNFSPLPPCAKNCLDDSLFQYGCLTQTSNCFCSRGDLFDCHKKCHKEKKWRQIQEWLQDVCDINEAAAVEDLKSGRFSL</sequence>
<proteinExistence type="predicted"/>
<reference evidence="1" key="2">
    <citation type="submission" date="2023-05" db="EMBL/GenBank/DDBJ databases">
        <authorList>
            <consortium name="Lawrence Berkeley National Laboratory"/>
            <person name="Steindorff A."/>
            <person name="Hensen N."/>
            <person name="Bonometti L."/>
            <person name="Westerberg I."/>
            <person name="Brannstrom I.O."/>
            <person name="Guillou S."/>
            <person name="Cros-Aarteil S."/>
            <person name="Calhoun S."/>
            <person name="Haridas S."/>
            <person name="Kuo A."/>
            <person name="Mondo S."/>
            <person name="Pangilinan J."/>
            <person name="Riley R."/>
            <person name="Labutti K."/>
            <person name="Andreopoulos B."/>
            <person name="Lipzen A."/>
            <person name="Chen C."/>
            <person name="Yanf M."/>
            <person name="Daum C."/>
            <person name="Ng V."/>
            <person name="Clum A."/>
            <person name="Ohm R."/>
            <person name="Martin F."/>
            <person name="Silar P."/>
            <person name="Natvig D."/>
            <person name="Lalanne C."/>
            <person name="Gautier V."/>
            <person name="Ament-Velasquez S.L."/>
            <person name="Kruys A."/>
            <person name="Hutchinson M.I."/>
            <person name="Powell A.J."/>
            <person name="Barry K."/>
            <person name="Miller A.N."/>
            <person name="Grigoriev I.V."/>
            <person name="Debuchy R."/>
            <person name="Gladieux P."/>
            <person name="Thoren M.H."/>
            <person name="Johannesson H."/>
        </authorList>
    </citation>
    <scope>NUCLEOTIDE SEQUENCE</scope>
    <source>
        <strain evidence="1">CBS 990.96</strain>
    </source>
</reference>
<dbReference type="Proteomes" id="UP001301958">
    <property type="component" value="Unassembled WGS sequence"/>
</dbReference>
<dbReference type="EMBL" id="MU865317">
    <property type="protein sequence ID" value="KAK4228530.1"/>
    <property type="molecule type" value="Genomic_DNA"/>
</dbReference>
<comment type="caution">
    <text evidence="1">The sequence shown here is derived from an EMBL/GenBank/DDBJ whole genome shotgun (WGS) entry which is preliminary data.</text>
</comment>
<keyword evidence="2" id="KW-1185">Reference proteome</keyword>
<evidence type="ECO:0000313" key="1">
    <source>
        <dbReference type="EMBL" id="KAK4228530.1"/>
    </source>
</evidence>